<comment type="similarity">
    <text evidence="2">Belongs to the OmpP1/FadL family.</text>
</comment>
<evidence type="ECO:0000313" key="10">
    <source>
        <dbReference type="Proteomes" id="UP001620460"/>
    </source>
</evidence>
<name>A0ABW8JPH2_9GAMM</name>
<dbReference type="Gene3D" id="2.40.160.60">
    <property type="entry name" value="Outer membrane protein transport protein (OMPP1/FadL/TodX)"/>
    <property type="match status" value="1"/>
</dbReference>
<keyword evidence="3" id="KW-1134">Transmembrane beta strand</keyword>
<evidence type="ECO:0000256" key="2">
    <source>
        <dbReference type="ARBA" id="ARBA00008163"/>
    </source>
</evidence>
<organism evidence="9 10">
    <name type="scientific">Dyella ginsengisoli</name>
    <dbReference type="NCBI Taxonomy" id="363848"/>
    <lineage>
        <taxon>Bacteria</taxon>
        <taxon>Pseudomonadati</taxon>
        <taxon>Pseudomonadota</taxon>
        <taxon>Gammaproteobacteria</taxon>
        <taxon>Lysobacterales</taxon>
        <taxon>Rhodanobacteraceae</taxon>
        <taxon>Dyella</taxon>
    </lineage>
</organism>
<reference evidence="9 10" key="1">
    <citation type="submission" date="2020-10" db="EMBL/GenBank/DDBJ databases">
        <title>Phylogeny of dyella-like bacteria.</title>
        <authorList>
            <person name="Fu J."/>
        </authorList>
    </citation>
    <scope>NUCLEOTIDE SEQUENCE [LARGE SCALE GENOMIC DNA]</scope>
    <source>
        <strain evidence="9 10">Gsoil3046</strain>
    </source>
</reference>
<evidence type="ECO:0000256" key="5">
    <source>
        <dbReference type="ARBA" id="ARBA00022729"/>
    </source>
</evidence>
<comment type="subcellular location">
    <subcellularLocation>
        <location evidence="1">Cell outer membrane</location>
        <topology evidence="1">Multi-pass membrane protein</topology>
    </subcellularLocation>
</comment>
<feature type="chain" id="PRO_5045656343" evidence="8">
    <location>
        <begin position="21"/>
        <end position="423"/>
    </location>
</feature>
<feature type="signal peptide" evidence="8">
    <location>
        <begin position="1"/>
        <end position="20"/>
    </location>
</feature>
<evidence type="ECO:0000256" key="8">
    <source>
        <dbReference type="SAM" id="SignalP"/>
    </source>
</evidence>
<keyword evidence="10" id="KW-1185">Reference proteome</keyword>
<accession>A0ABW8JPH2</accession>
<comment type="caution">
    <text evidence="9">The sequence shown here is derived from an EMBL/GenBank/DDBJ whole genome shotgun (WGS) entry which is preliminary data.</text>
</comment>
<dbReference type="SUPFAM" id="SSF56935">
    <property type="entry name" value="Porins"/>
    <property type="match status" value="1"/>
</dbReference>
<dbReference type="PANTHER" id="PTHR35093">
    <property type="entry name" value="OUTER MEMBRANE PROTEIN NMB0088-RELATED"/>
    <property type="match status" value="1"/>
</dbReference>
<evidence type="ECO:0000313" key="9">
    <source>
        <dbReference type="EMBL" id="MFK2903017.1"/>
    </source>
</evidence>
<keyword evidence="7" id="KW-0998">Cell outer membrane</keyword>
<evidence type="ECO:0000256" key="4">
    <source>
        <dbReference type="ARBA" id="ARBA00022692"/>
    </source>
</evidence>
<dbReference type="InterPro" id="IPR005017">
    <property type="entry name" value="OMPP1/FadL/TodX"/>
</dbReference>
<keyword evidence="4" id="KW-0812">Transmembrane</keyword>
<proteinExistence type="inferred from homology"/>
<evidence type="ECO:0000256" key="6">
    <source>
        <dbReference type="ARBA" id="ARBA00023136"/>
    </source>
</evidence>
<dbReference type="Proteomes" id="UP001620460">
    <property type="component" value="Unassembled WGS sequence"/>
</dbReference>
<evidence type="ECO:0000256" key="7">
    <source>
        <dbReference type="ARBA" id="ARBA00023237"/>
    </source>
</evidence>
<dbReference type="EMBL" id="JADIKM010000001">
    <property type="protein sequence ID" value="MFK2903017.1"/>
    <property type="molecule type" value="Genomic_DNA"/>
</dbReference>
<keyword evidence="5 8" id="KW-0732">Signal</keyword>
<keyword evidence="6" id="KW-0472">Membrane</keyword>
<evidence type="ECO:0000256" key="3">
    <source>
        <dbReference type="ARBA" id="ARBA00022452"/>
    </source>
</evidence>
<protein>
    <submittedName>
        <fullName evidence="9">Outer membrane protein transport protein</fullName>
    </submittedName>
</protein>
<dbReference type="Pfam" id="PF03349">
    <property type="entry name" value="Toluene_X"/>
    <property type="match status" value="1"/>
</dbReference>
<dbReference type="PANTHER" id="PTHR35093:SF8">
    <property type="entry name" value="OUTER MEMBRANE PROTEIN NMB0088-RELATED"/>
    <property type="match status" value="1"/>
</dbReference>
<sequence length="423" mass="44768">MRLRILVTSTALLCCGTAAATNGYFSHGYGMKAKGRGGTSMALTGDGFGGANNPATMVMSGNRLDLGLDLFDPERSASRSGFGPGLDGSIHSGRTLFAIPEFGYNRMVRNNLAFGVSVFGNGGMNTDYPGGQFNCGQGPANMLCGSGSLGVDLTQLIVAPTASYAITANQSIGIAPQFAVQRFSAKGLQAFAYTPGLSSDPANVTNRGPETSHGYGVRVGYFARLTPSFSVGGAYASKISMSRFSRYGGLFAEGGKFDIPENYSLGLAWTPVERLSVALDYERINYSGVQSVSNRSLVPYQLGANHGPGFGWHDVKVWKLGVEYASSDRWTWRAGLNHGSNPIQSADVTFNIVAPGVVTDHVTLGFTHTMRSGAELTMAYMHAFSKTVRGASILPVFMGGAPGGSERISMYQNSVGISYGWKF</sequence>
<gene>
    <name evidence="9" type="ORF">ISP17_03510</name>
</gene>
<evidence type="ECO:0000256" key="1">
    <source>
        <dbReference type="ARBA" id="ARBA00004571"/>
    </source>
</evidence>